<accession>A0A1B0CAM4</accession>
<dbReference type="EnsemblMetazoa" id="LLOJ001086-RA">
    <property type="protein sequence ID" value="LLOJ001086-PA"/>
    <property type="gene ID" value="LLOJ001086"/>
</dbReference>
<dbReference type="VEuPathDB" id="VectorBase:LLOJ001086"/>
<dbReference type="AlphaFoldDB" id="A0A1B0CAM4"/>
<organism evidence="2 3">
    <name type="scientific">Lutzomyia longipalpis</name>
    <name type="common">Sand fly</name>
    <dbReference type="NCBI Taxonomy" id="7200"/>
    <lineage>
        <taxon>Eukaryota</taxon>
        <taxon>Metazoa</taxon>
        <taxon>Ecdysozoa</taxon>
        <taxon>Arthropoda</taxon>
        <taxon>Hexapoda</taxon>
        <taxon>Insecta</taxon>
        <taxon>Pterygota</taxon>
        <taxon>Neoptera</taxon>
        <taxon>Endopterygota</taxon>
        <taxon>Diptera</taxon>
        <taxon>Nematocera</taxon>
        <taxon>Psychodoidea</taxon>
        <taxon>Psychodidae</taxon>
        <taxon>Lutzomyia</taxon>
        <taxon>Lutzomyia</taxon>
    </lineage>
</organism>
<dbReference type="InterPro" id="IPR029058">
    <property type="entry name" value="AB_hydrolase_fold"/>
</dbReference>
<name>A0A1B0CAM4_LUTLO</name>
<dbReference type="Pfam" id="PF00561">
    <property type="entry name" value="Abhydrolase_1"/>
    <property type="match status" value="1"/>
</dbReference>
<dbReference type="InterPro" id="IPR000073">
    <property type="entry name" value="AB_hydrolase_1"/>
</dbReference>
<evidence type="ECO:0000313" key="3">
    <source>
        <dbReference type="Proteomes" id="UP000092461"/>
    </source>
</evidence>
<protein>
    <recommendedName>
        <fullName evidence="1">AB hydrolase-1 domain-containing protein</fullName>
    </recommendedName>
</protein>
<proteinExistence type="predicted"/>
<dbReference type="Proteomes" id="UP000092461">
    <property type="component" value="Unassembled WGS sequence"/>
</dbReference>
<dbReference type="VEuPathDB" id="VectorBase:LLONM1_003173"/>
<evidence type="ECO:0000313" key="2">
    <source>
        <dbReference type="EnsemblMetazoa" id="LLOJ001086-PA"/>
    </source>
</evidence>
<reference evidence="2" key="1">
    <citation type="submission" date="2020-05" db="UniProtKB">
        <authorList>
            <consortium name="EnsemblMetazoa"/>
        </authorList>
    </citation>
    <scope>IDENTIFICATION</scope>
    <source>
        <strain evidence="2">Jacobina</strain>
    </source>
</reference>
<dbReference type="SUPFAM" id="SSF53474">
    <property type="entry name" value="alpha/beta-Hydrolases"/>
    <property type="match status" value="1"/>
</dbReference>
<keyword evidence="3" id="KW-1185">Reference proteome</keyword>
<dbReference type="GO" id="GO:0017171">
    <property type="term" value="F:serine hydrolase activity"/>
    <property type="evidence" value="ECO:0007669"/>
    <property type="project" value="TreeGrafter"/>
</dbReference>
<feature type="domain" description="AB hydrolase-1" evidence="1">
    <location>
        <begin position="51"/>
        <end position="179"/>
    </location>
</feature>
<dbReference type="EMBL" id="AJWK01004114">
    <property type="status" value="NOT_ANNOTATED_CDS"/>
    <property type="molecule type" value="Genomic_DNA"/>
</dbReference>
<dbReference type="PANTHER" id="PTHR46331:SF2">
    <property type="entry name" value="VALACYCLOVIR HYDROLASE"/>
    <property type="match status" value="1"/>
</dbReference>
<dbReference type="Gene3D" id="3.40.50.1820">
    <property type="entry name" value="alpha/beta hydrolase"/>
    <property type="match status" value="1"/>
</dbReference>
<sequence>MIRVANSFKTPIAGIVRRSQRTMSSGFTTESKIKVEDVNINYVRVGSGQKAVLLMPGALGSAKTDFVPQIEGLPKFLPNYTIIGWDPPGYGKSIPPRRKFNVDFFHNDARYAHKLMQSLSFEKYSIAGWSDGGITGLIQAATYPEAVENLIIWGSNSYIHPDEVKIFENIRDVSKWSERMRKPMEEVYGKEEFPKLWSEWIDAMLLIFKEKDGNICKELLKNVSCPTLILHGEKDPMLLAEHIPFLMKNIKGAALHTFPDGKHNIHMKYAEDFNKVVAKFLAKL</sequence>
<evidence type="ECO:0000259" key="1">
    <source>
        <dbReference type="Pfam" id="PF00561"/>
    </source>
</evidence>
<dbReference type="PANTHER" id="PTHR46331">
    <property type="entry name" value="VALACYCLOVIR HYDROLASE"/>
    <property type="match status" value="1"/>
</dbReference>